<sequence>MERGPPPCRSRKIGRGRSRRVGGKRSPDRRGKSFQSPTILSPSLIRGTTLRPPRPAGSPCALARTRVPGRGLGRHCGVRPSK</sequence>
<keyword evidence="3" id="KW-1185">Reference proteome</keyword>
<dbReference type="EMBL" id="CP097510">
    <property type="protein sequence ID" value="URE22334.1"/>
    <property type="molecule type" value="Genomic_DNA"/>
</dbReference>
<protein>
    <submittedName>
        <fullName evidence="2">Uncharacterized protein</fullName>
    </submittedName>
</protein>
<feature type="region of interest" description="Disordered" evidence="1">
    <location>
        <begin position="1"/>
        <end position="82"/>
    </location>
</feature>
<accession>A0A9E7H2C1</accession>
<dbReference type="Proteomes" id="UP001055439">
    <property type="component" value="Chromosome 8"/>
</dbReference>
<organism evidence="2 3">
    <name type="scientific">Musa troglodytarum</name>
    <name type="common">fe'i banana</name>
    <dbReference type="NCBI Taxonomy" id="320322"/>
    <lineage>
        <taxon>Eukaryota</taxon>
        <taxon>Viridiplantae</taxon>
        <taxon>Streptophyta</taxon>
        <taxon>Embryophyta</taxon>
        <taxon>Tracheophyta</taxon>
        <taxon>Spermatophyta</taxon>
        <taxon>Magnoliopsida</taxon>
        <taxon>Liliopsida</taxon>
        <taxon>Zingiberales</taxon>
        <taxon>Musaceae</taxon>
        <taxon>Musa</taxon>
    </lineage>
</organism>
<evidence type="ECO:0000313" key="3">
    <source>
        <dbReference type="Proteomes" id="UP001055439"/>
    </source>
</evidence>
<name>A0A9E7H2C1_9LILI</name>
<gene>
    <name evidence="2" type="ORF">MUK42_17890</name>
</gene>
<dbReference type="AlphaFoldDB" id="A0A9E7H2C1"/>
<proteinExistence type="predicted"/>
<dbReference type="OrthoDB" id="2342932at2759"/>
<reference evidence="2" key="1">
    <citation type="submission" date="2022-05" db="EMBL/GenBank/DDBJ databases">
        <title>The Musa troglodytarum L. genome provides insights into the mechanism of non-climacteric behaviour and enrichment of carotenoids.</title>
        <authorList>
            <person name="Wang J."/>
        </authorList>
    </citation>
    <scope>NUCLEOTIDE SEQUENCE</scope>
    <source>
        <tissue evidence="2">Leaf</tissue>
    </source>
</reference>
<dbReference type="EMBL" id="CP097510">
    <property type="protein sequence ID" value="URE22332.1"/>
    <property type="molecule type" value="Genomic_DNA"/>
</dbReference>
<evidence type="ECO:0000313" key="2">
    <source>
        <dbReference type="EMBL" id="URE22332.1"/>
    </source>
</evidence>
<evidence type="ECO:0000256" key="1">
    <source>
        <dbReference type="SAM" id="MobiDB-lite"/>
    </source>
</evidence>
<feature type="compositionally biased region" description="Basic residues" evidence="1">
    <location>
        <begin position="9"/>
        <end position="23"/>
    </location>
</feature>
<feature type="compositionally biased region" description="Basic residues" evidence="1">
    <location>
        <begin position="72"/>
        <end position="82"/>
    </location>
</feature>